<organism evidence="2 3">
    <name type="scientific">Racocetra fulgida</name>
    <dbReference type="NCBI Taxonomy" id="60492"/>
    <lineage>
        <taxon>Eukaryota</taxon>
        <taxon>Fungi</taxon>
        <taxon>Fungi incertae sedis</taxon>
        <taxon>Mucoromycota</taxon>
        <taxon>Glomeromycotina</taxon>
        <taxon>Glomeromycetes</taxon>
        <taxon>Diversisporales</taxon>
        <taxon>Gigasporaceae</taxon>
        <taxon>Racocetra</taxon>
    </lineage>
</organism>
<feature type="region of interest" description="Disordered" evidence="1">
    <location>
        <begin position="179"/>
        <end position="209"/>
    </location>
</feature>
<feature type="compositionally biased region" description="Polar residues" evidence="1">
    <location>
        <begin position="85"/>
        <end position="96"/>
    </location>
</feature>
<dbReference type="EMBL" id="CAJVPZ010008053">
    <property type="protein sequence ID" value="CAG8593686.1"/>
    <property type="molecule type" value="Genomic_DNA"/>
</dbReference>
<dbReference type="Proteomes" id="UP000789396">
    <property type="component" value="Unassembled WGS sequence"/>
</dbReference>
<keyword evidence="3" id="KW-1185">Reference proteome</keyword>
<proteinExistence type="predicted"/>
<dbReference type="InterPro" id="IPR001087">
    <property type="entry name" value="GDSL"/>
</dbReference>
<dbReference type="OrthoDB" id="1600564at2759"/>
<dbReference type="AlphaFoldDB" id="A0A9N9GCZ5"/>
<feature type="compositionally biased region" description="Low complexity" evidence="1">
    <location>
        <begin position="64"/>
        <end position="84"/>
    </location>
</feature>
<evidence type="ECO:0000313" key="3">
    <source>
        <dbReference type="Proteomes" id="UP000789396"/>
    </source>
</evidence>
<accession>A0A9N9GCZ5</accession>
<evidence type="ECO:0000313" key="2">
    <source>
        <dbReference type="EMBL" id="CAG8593686.1"/>
    </source>
</evidence>
<dbReference type="GO" id="GO:0016788">
    <property type="term" value="F:hydrolase activity, acting on ester bonds"/>
    <property type="evidence" value="ECO:0007669"/>
    <property type="project" value="InterPro"/>
</dbReference>
<sequence length="474" mass="53426">MFLKTSSSVFSSLKSILPNSSKQKKSASSKQNSAPSEQKSAPSEQNSISSEQGTNLSEQEINLAEQKSASSEQKSTSSEQKSTAPEQKSTASEQKTTSFFASKTFSKIRSYKRFSTSKQKSTSDQITLASSASKTFLKFKLRKKQKNSTSDQNTSTSSASKNFFKFKLRKRFIISKKQKSTSEQLTSEKSEQPTSEESEQLTSEQSEQSEQIIASSSSKNFSITKFIPVNSDFIQGLTGPQGKFKVPGIRQQIEKFIHDNARSTMRQKDFRNDYFFSPDTSANLLEVVKSLMDAIRYLVESLPTIKTILIPNIHDLSRIPAYKTSDAKEKMRISKMIESHNKFLLEHLVKFSRETGVRIIYLKIDKFFNQLQTEEGMACYGIKNGVDAANDFYSNSNSNTNNEINDEINVDEINNDEKDLFMFWDAYHVSTLVHEALANISFEILENLGSSLSKRKRDSFATKTLGVILGDYTQ</sequence>
<gene>
    <name evidence="2" type="ORF">RFULGI_LOCUS6332</name>
</gene>
<reference evidence="2" key="1">
    <citation type="submission" date="2021-06" db="EMBL/GenBank/DDBJ databases">
        <authorList>
            <person name="Kallberg Y."/>
            <person name="Tangrot J."/>
            <person name="Rosling A."/>
        </authorList>
    </citation>
    <scope>NUCLEOTIDE SEQUENCE</scope>
    <source>
        <strain evidence="2">IN212</strain>
    </source>
</reference>
<comment type="caution">
    <text evidence="2">The sequence shown here is derived from an EMBL/GenBank/DDBJ whole genome shotgun (WGS) entry which is preliminary data.</text>
</comment>
<feature type="compositionally biased region" description="Low complexity" evidence="1">
    <location>
        <begin position="200"/>
        <end position="209"/>
    </location>
</feature>
<feature type="compositionally biased region" description="Low complexity" evidence="1">
    <location>
        <begin position="1"/>
        <end position="21"/>
    </location>
</feature>
<evidence type="ECO:0000256" key="1">
    <source>
        <dbReference type="SAM" id="MobiDB-lite"/>
    </source>
</evidence>
<dbReference type="InterPro" id="IPR036514">
    <property type="entry name" value="SGNH_hydro_sf"/>
</dbReference>
<dbReference type="Gene3D" id="3.40.50.1110">
    <property type="entry name" value="SGNH hydrolase"/>
    <property type="match status" value="1"/>
</dbReference>
<protein>
    <submittedName>
        <fullName evidence="2">16614_t:CDS:1</fullName>
    </submittedName>
</protein>
<feature type="compositionally biased region" description="Polar residues" evidence="1">
    <location>
        <begin position="37"/>
        <end position="60"/>
    </location>
</feature>
<feature type="region of interest" description="Disordered" evidence="1">
    <location>
        <begin position="1"/>
        <end position="96"/>
    </location>
</feature>
<name>A0A9N9GCZ5_9GLOM</name>
<dbReference type="Pfam" id="PF00657">
    <property type="entry name" value="Lipase_GDSL"/>
    <property type="match status" value="1"/>
</dbReference>